<dbReference type="Proteomes" id="UP001055057">
    <property type="component" value="Unassembled WGS sequence"/>
</dbReference>
<organism evidence="1 2">
    <name type="scientific">Methylobacterium trifolii</name>
    <dbReference type="NCBI Taxonomy" id="1003092"/>
    <lineage>
        <taxon>Bacteria</taxon>
        <taxon>Pseudomonadati</taxon>
        <taxon>Pseudomonadota</taxon>
        <taxon>Alphaproteobacteria</taxon>
        <taxon>Hyphomicrobiales</taxon>
        <taxon>Methylobacteriaceae</taxon>
        <taxon>Methylobacterium</taxon>
    </lineage>
</organism>
<dbReference type="Pfam" id="PF13469">
    <property type="entry name" value="Sulfotransfer_3"/>
    <property type="match status" value="1"/>
</dbReference>
<comment type="caution">
    <text evidence="1">The sequence shown here is derived from an EMBL/GenBank/DDBJ whole genome shotgun (WGS) entry which is preliminary data.</text>
</comment>
<proteinExistence type="predicted"/>
<dbReference type="InterPro" id="IPR027417">
    <property type="entry name" value="P-loop_NTPase"/>
</dbReference>
<evidence type="ECO:0000313" key="1">
    <source>
        <dbReference type="EMBL" id="GJE61898.1"/>
    </source>
</evidence>
<dbReference type="RefSeq" id="WP_238184454.1">
    <property type="nucleotide sequence ID" value="NZ_BPRB01000254.1"/>
</dbReference>
<name>A0ABQ4U695_9HYPH</name>
<reference evidence="1" key="2">
    <citation type="submission" date="2021-08" db="EMBL/GenBank/DDBJ databases">
        <authorList>
            <person name="Tani A."/>
            <person name="Ola A."/>
            <person name="Ogura Y."/>
            <person name="Katsura K."/>
            <person name="Hayashi T."/>
        </authorList>
    </citation>
    <scope>NUCLEOTIDE SEQUENCE</scope>
    <source>
        <strain evidence="1">DSM 23632</strain>
    </source>
</reference>
<dbReference type="SUPFAM" id="SSF52540">
    <property type="entry name" value="P-loop containing nucleoside triphosphate hydrolases"/>
    <property type="match status" value="1"/>
</dbReference>
<keyword evidence="2" id="KW-1185">Reference proteome</keyword>
<evidence type="ECO:0000313" key="2">
    <source>
        <dbReference type="Proteomes" id="UP001055057"/>
    </source>
</evidence>
<reference evidence="1" key="1">
    <citation type="journal article" date="2021" name="Front. Microbiol.">
        <title>Comprehensive Comparative Genomics and Phenotyping of Methylobacterium Species.</title>
        <authorList>
            <person name="Alessa O."/>
            <person name="Ogura Y."/>
            <person name="Fujitani Y."/>
            <person name="Takami H."/>
            <person name="Hayashi T."/>
            <person name="Sahin N."/>
            <person name="Tani A."/>
        </authorList>
    </citation>
    <scope>NUCLEOTIDE SEQUENCE</scope>
    <source>
        <strain evidence="1">DSM 23632</strain>
    </source>
</reference>
<dbReference type="Gene3D" id="3.40.50.300">
    <property type="entry name" value="P-loop containing nucleotide triphosphate hydrolases"/>
    <property type="match status" value="1"/>
</dbReference>
<accession>A0ABQ4U695</accession>
<evidence type="ECO:0008006" key="3">
    <source>
        <dbReference type="Google" id="ProtNLM"/>
    </source>
</evidence>
<sequence>MSDLRTLHQFDEARWTRVQTVNRDAFPIPRRARDEQAFLRSFFQIVSGKTDLVAVGDKTPNIYDANAVQALRVALGGLKVITIVRNPVDVIASSMRRMVQTQAGGDGWHVTSIHDAIIEWINNWEYLASEFRLGSPDDIFVRYEDLAADYHGEMARIAAFLGVENTFEDLFDQTPEALRDYRLPALDRREVETRLGELVTGWMSKSLSEHLSQTPNVVAPVRSGEIIACNKPETTRYILRKGFGAVEGWGCWTHGTHAEIRFRIEGAKADAKVWIELSYIAWPGDRGSVDFAIKPKDGAIYVVNKVVDAGRPHERSDFVCDAPDGVVEFEIFIPRPKRSDQEPLAENRPLGIGLMSIKPTLV</sequence>
<dbReference type="EMBL" id="BPRB01000254">
    <property type="protein sequence ID" value="GJE61898.1"/>
    <property type="molecule type" value="Genomic_DNA"/>
</dbReference>
<protein>
    <recommendedName>
        <fullName evidence="3">Sulfotransferase domain-containing protein</fullName>
    </recommendedName>
</protein>
<gene>
    <name evidence="1" type="ORF">MPOCJGCO_4025</name>
</gene>